<protein>
    <submittedName>
        <fullName evidence="1">Uncharacterized protein</fullName>
    </submittedName>
</protein>
<name>A0A1B6L2I8_9HEMI</name>
<dbReference type="EMBL" id="GEBQ01022126">
    <property type="protein sequence ID" value="JAT17851.1"/>
    <property type="molecule type" value="Transcribed_RNA"/>
</dbReference>
<reference evidence="1" key="1">
    <citation type="submission" date="2015-11" db="EMBL/GenBank/DDBJ databases">
        <title>De novo transcriptome assembly of four potential Pierce s Disease insect vectors from Arizona vineyards.</title>
        <authorList>
            <person name="Tassone E.E."/>
        </authorList>
    </citation>
    <scope>NUCLEOTIDE SEQUENCE</scope>
</reference>
<organism evidence="1">
    <name type="scientific">Graphocephala atropunctata</name>
    <dbReference type="NCBI Taxonomy" id="36148"/>
    <lineage>
        <taxon>Eukaryota</taxon>
        <taxon>Metazoa</taxon>
        <taxon>Ecdysozoa</taxon>
        <taxon>Arthropoda</taxon>
        <taxon>Hexapoda</taxon>
        <taxon>Insecta</taxon>
        <taxon>Pterygota</taxon>
        <taxon>Neoptera</taxon>
        <taxon>Paraneoptera</taxon>
        <taxon>Hemiptera</taxon>
        <taxon>Auchenorrhyncha</taxon>
        <taxon>Membracoidea</taxon>
        <taxon>Cicadellidae</taxon>
        <taxon>Cicadellinae</taxon>
        <taxon>Cicadellini</taxon>
        <taxon>Graphocephala</taxon>
    </lineage>
</organism>
<accession>A0A1B6L2I8</accession>
<sequence length="104" mass="11285">MAPPVKKLKLAVTAALPPTAPPRCKFGCKHAHSPNVAKYKPATPVVPKVPLAPRTPVLSTPKKLAVSSKSPKAISPVENRNAVIYKGKIYAERTSETLRPRWKL</sequence>
<evidence type="ECO:0000313" key="1">
    <source>
        <dbReference type="EMBL" id="JAT17851.1"/>
    </source>
</evidence>
<gene>
    <name evidence="1" type="ORF">g.54124</name>
</gene>
<proteinExistence type="predicted"/>
<dbReference type="AlphaFoldDB" id="A0A1B6L2I8"/>